<evidence type="ECO:0000313" key="6">
    <source>
        <dbReference type="EMBL" id="ODA31263.1"/>
    </source>
</evidence>
<accession>A0A1C3EDF1</accession>
<comment type="subcellular location">
    <subcellularLocation>
        <location evidence="1">Periplasm</location>
    </subcellularLocation>
</comment>
<dbReference type="InterPro" id="IPR014718">
    <property type="entry name" value="GH-type_carb-bd"/>
</dbReference>
<dbReference type="AlphaFoldDB" id="A0A1C3EDF1"/>
<dbReference type="Gene3D" id="2.60.40.10">
    <property type="entry name" value="Immunoglobulins"/>
    <property type="match status" value="1"/>
</dbReference>
<comment type="caution">
    <text evidence="6">The sequence shown here is derived from an EMBL/GenBank/DDBJ whole genome shotgun (WGS) entry which is preliminary data.</text>
</comment>
<comment type="pathway">
    <text evidence="2">Glycan metabolism; osmoregulated periplasmic glucan (OPG) biosynthesis.</text>
</comment>
<evidence type="ECO:0000256" key="2">
    <source>
        <dbReference type="ARBA" id="ARBA00005001"/>
    </source>
</evidence>
<dbReference type="GO" id="GO:0030288">
    <property type="term" value="C:outer membrane-bounded periplasmic space"/>
    <property type="evidence" value="ECO:0007669"/>
    <property type="project" value="TreeGrafter"/>
</dbReference>
<dbReference type="GO" id="GO:0051274">
    <property type="term" value="P:beta-glucan biosynthetic process"/>
    <property type="evidence" value="ECO:0007669"/>
    <property type="project" value="TreeGrafter"/>
</dbReference>
<dbReference type="GO" id="GO:0003824">
    <property type="term" value="F:catalytic activity"/>
    <property type="evidence" value="ECO:0007669"/>
    <property type="project" value="InterPro"/>
</dbReference>
<dbReference type="InterPro" id="IPR014438">
    <property type="entry name" value="Glucan_biosyn_MdoG/MdoD"/>
</dbReference>
<dbReference type="InterPro" id="IPR014756">
    <property type="entry name" value="Ig_E-set"/>
</dbReference>
<sequence length="561" mass="63178">MLNPTLAARVMDSLLPESLFTKAGRMAAVFSKTLFFCSMTFVSMANDSPPTLESRMSHVQSFADLDLVASELAKGPVLPTDPLPQSLAEMTYDQHRMIRFRPERSFWLDEKRPYWLQTFHRGFVHKDQVQLYLLESLGLGVATQNSVRPRLVEFDKAHFKYEGDLKAGDLPADLGYAGVRFIGFFPGNPQYSEVASFVGASYFRAHSEKTVWGSSARGLAINCGLPKAEEFPVFRAFYVQQPKPGDLSLTFLALLDSESVAGAYQFVMTPGVQATTFDVTARLHFRKVPEKLGIAPLTSMWMWGDALAGPKGDHRPEVHDADGLLMKGGDGQWASRSFYRQNYPSLVRYPFEKLAGFGVIQRDRNSAHYKDDEARYSERPSVWIEPQVPWEKGALELLELPAEHEGIDNVATWWVPDQKPVVGQPLDLKYRVSFFAGDPPEHQQAKVIAVDLVRENPKKFVFRIDLSGARLAEANPEKVNLELISIRCAITSQRIEKVSDQQWVLHLVAEPTGEGPLELIARLSDEGQPLTERWSYLCPLEAPPVVLPPWRVQQNQQETSR</sequence>
<dbReference type="InterPro" id="IPR011013">
    <property type="entry name" value="Gal_mutarotase_sf_dom"/>
</dbReference>
<feature type="domain" description="Glucan biosynthesis periplasmic MdoG C-terminal" evidence="5">
    <location>
        <begin position="61"/>
        <end position="537"/>
    </location>
</feature>
<proteinExistence type="inferred from homology"/>
<dbReference type="InterPro" id="IPR007444">
    <property type="entry name" value="Glucan_biosyn_MdoG_C"/>
</dbReference>
<evidence type="ECO:0000256" key="1">
    <source>
        <dbReference type="ARBA" id="ARBA00004418"/>
    </source>
</evidence>
<dbReference type="EMBL" id="LYDR01000090">
    <property type="protein sequence ID" value="ODA31263.1"/>
    <property type="molecule type" value="Genomic_DNA"/>
</dbReference>
<protein>
    <recommendedName>
        <fullName evidence="5">Glucan biosynthesis periplasmic MdoG C-terminal domain-containing protein</fullName>
    </recommendedName>
</protein>
<dbReference type="UniPathway" id="UPA00637"/>
<dbReference type="SUPFAM" id="SSF74650">
    <property type="entry name" value="Galactose mutarotase-like"/>
    <property type="match status" value="1"/>
</dbReference>
<dbReference type="PANTHER" id="PTHR30504:SF2">
    <property type="entry name" value="GLUCANS BIOSYNTHESIS PROTEIN G"/>
    <property type="match status" value="1"/>
</dbReference>
<keyword evidence="4" id="KW-0574">Periplasm</keyword>
<evidence type="ECO:0000313" key="7">
    <source>
        <dbReference type="Proteomes" id="UP000094828"/>
    </source>
</evidence>
<dbReference type="PIRSF" id="PIRSF006281">
    <property type="entry name" value="MdoG"/>
    <property type="match status" value="1"/>
</dbReference>
<dbReference type="SUPFAM" id="SSF81296">
    <property type="entry name" value="E set domains"/>
    <property type="match status" value="1"/>
</dbReference>
<reference evidence="6 7" key="1">
    <citation type="submission" date="2016-05" db="EMBL/GenBank/DDBJ databases">
        <title>Genomic and physiological characterization of Planctopirus sp. isolated from fresh water lake.</title>
        <authorList>
            <person name="Subhash Y."/>
            <person name="Ramana C."/>
        </authorList>
    </citation>
    <scope>NUCLEOTIDE SEQUENCE [LARGE SCALE GENOMIC DNA]</scope>
    <source>
        <strain evidence="6 7">JC280</strain>
    </source>
</reference>
<evidence type="ECO:0000256" key="3">
    <source>
        <dbReference type="ARBA" id="ARBA00009284"/>
    </source>
</evidence>
<dbReference type="PANTHER" id="PTHR30504">
    <property type="entry name" value="GLUCANS BIOSYNTHESIS PROTEIN"/>
    <property type="match status" value="1"/>
</dbReference>
<evidence type="ECO:0000256" key="4">
    <source>
        <dbReference type="ARBA" id="ARBA00022764"/>
    </source>
</evidence>
<keyword evidence="7" id="KW-1185">Reference proteome</keyword>
<dbReference type="STRING" id="1841610.A6X21_22595"/>
<evidence type="ECO:0000259" key="5">
    <source>
        <dbReference type="Pfam" id="PF04349"/>
    </source>
</evidence>
<comment type="similarity">
    <text evidence="3">Belongs to the OpgD/OpgG family.</text>
</comment>
<dbReference type="Pfam" id="PF04349">
    <property type="entry name" value="MdoG"/>
    <property type="match status" value="1"/>
</dbReference>
<dbReference type="OrthoDB" id="335750at2"/>
<name>A0A1C3EDF1_9PLAN</name>
<organism evidence="6 7">
    <name type="scientific">Planctopirus hydrillae</name>
    <dbReference type="NCBI Taxonomy" id="1841610"/>
    <lineage>
        <taxon>Bacteria</taxon>
        <taxon>Pseudomonadati</taxon>
        <taxon>Planctomycetota</taxon>
        <taxon>Planctomycetia</taxon>
        <taxon>Planctomycetales</taxon>
        <taxon>Planctomycetaceae</taxon>
        <taxon>Planctopirus</taxon>
    </lineage>
</organism>
<dbReference type="Gene3D" id="2.70.98.10">
    <property type="match status" value="1"/>
</dbReference>
<dbReference type="InterPro" id="IPR013783">
    <property type="entry name" value="Ig-like_fold"/>
</dbReference>
<dbReference type="GO" id="GO:0030246">
    <property type="term" value="F:carbohydrate binding"/>
    <property type="evidence" value="ECO:0007669"/>
    <property type="project" value="InterPro"/>
</dbReference>
<dbReference type="Proteomes" id="UP000094828">
    <property type="component" value="Unassembled WGS sequence"/>
</dbReference>
<gene>
    <name evidence="6" type="ORF">A6X21_22595</name>
</gene>